<dbReference type="OrthoDB" id="1909107at2"/>
<keyword evidence="1" id="KW-0472">Membrane</keyword>
<gene>
    <name evidence="2" type="ORF">F4V43_14295</name>
</gene>
<dbReference type="Proteomes" id="UP000367750">
    <property type="component" value="Unassembled WGS sequence"/>
</dbReference>
<sequence>MLGMTEDLLKRSPFANLMIPGIILLLVFGAVPLLTVGAMMRRPPLKGLGRVHPFRDMYSAWAVSLYIGFGLIIWIMVQTYMMNGVGAVHLLYMSLGMAIQAVTMLPSVQGYFRLGEENIH</sequence>
<name>A0A5J5G2A6_9BACL</name>
<reference evidence="2 3" key="1">
    <citation type="submission" date="2019-09" db="EMBL/GenBank/DDBJ databases">
        <title>Bacillus ochoae sp. nov., Paenibacillus whitsoniae sp. nov., Paenibacillus spiritus sp. nov. Isolated from the Mars Exploration Rover during spacecraft assembly.</title>
        <authorList>
            <person name="Seuylemezian A."/>
            <person name="Vaishampayan P."/>
        </authorList>
    </citation>
    <scope>NUCLEOTIDE SEQUENCE [LARGE SCALE GENOMIC DNA]</scope>
    <source>
        <strain evidence="2 3">MER_111</strain>
    </source>
</reference>
<evidence type="ECO:0000313" key="2">
    <source>
        <dbReference type="EMBL" id="KAA9001035.1"/>
    </source>
</evidence>
<comment type="caution">
    <text evidence="2">The sequence shown here is derived from an EMBL/GenBank/DDBJ whole genome shotgun (WGS) entry which is preliminary data.</text>
</comment>
<protein>
    <submittedName>
        <fullName evidence="2">Uncharacterized protein</fullName>
    </submittedName>
</protein>
<feature type="transmembrane region" description="Helical" evidence="1">
    <location>
        <begin position="89"/>
        <end position="112"/>
    </location>
</feature>
<evidence type="ECO:0000256" key="1">
    <source>
        <dbReference type="SAM" id="Phobius"/>
    </source>
</evidence>
<keyword evidence="3" id="KW-1185">Reference proteome</keyword>
<keyword evidence="1" id="KW-1133">Transmembrane helix</keyword>
<organism evidence="2 3">
    <name type="scientific">Paenibacillus spiritus</name>
    <dbReference type="NCBI Taxonomy" id="2496557"/>
    <lineage>
        <taxon>Bacteria</taxon>
        <taxon>Bacillati</taxon>
        <taxon>Bacillota</taxon>
        <taxon>Bacilli</taxon>
        <taxon>Bacillales</taxon>
        <taxon>Paenibacillaceae</taxon>
        <taxon>Paenibacillus</taxon>
    </lineage>
</organism>
<feature type="transmembrane region" description="Helical" evidence="1">
    <location>
        <begin position="58"/>
        <end position="77"/>
    </location>
</feature>
<keyword evidence="1" id="KW-0812">Transmembrane</keyword>
<dbReference type="AlphaFoldDB" id="A0A5J5G2A6"/>
<feature type="transmembrane region" description="Helical" evidence="1">
    <location>
        <begin position="14"/>
        <end position="37"/>
    </location>
</feature>
<accession>A0A5J5G2A6</accession>
<proteinExistence type="predicted"/>
<evidence type="ECO:0000313" key="3">
    <source>
        <dbReference type="Proteomes" id="UP000367750"/>
    </source>
</evidence>
<dbReference type="EMBL" id="VYKK01000020">
    <property type="protein sequence ID" value="KAA9001035.1"/>
    <property type="molecule type" value="Genomic_DNA"/>
</dbReference>